<dbReference type="GO" id="GO:0006744">
    <property type="term" value="P:ubiquinone biosynthetic process"/>
    <property type="evidence" value="ECO:0007669"/>
    <property type="project" value="InterPro"/>
</dbReference>
<evidence type="ECO:0000313" key="1">
    <source>
        <dbReference type="EMBL" id="SFR89806.1"/>
    </source>
</evidence>
<dbReference type="InterPro" id="IPR007715">
    <property type="entry name" value="Coq4"/>
</dbReference>
<organism evidence="1 2">
    <name type="scientific">Sphingomonas jatrophae</name>
    <dbReference type="NCBI Taxonomy" id="1166337"/>
    <lineage>
        <taxon>Bacteria</taxon>
        <taxon>Pseudomonadati</taxon>
        <taxon>Pseudomonadota</taxon>
        <taxon>Alphaproteobacteria</taxon>
        <taxon>Sphingomonadales</taxon>
        <taxon>Sphingomonadaceae</taxon>
        <taxon>Sphingomonas</taxon>
    </lineage>
</organism>
<dbReference type="STRING" id="1166337.SAMN05192580_1660"/>
<dbReference type="Pfam" id="PF05019">
    <property type="entry name" value="Coq4"/>
    <property type="match status" value="1"/>
</dbReference>
<evidence type="ECO:0000313" key="2">
    <source>
        <dbReference type="Proteomes" id="UP000198824"/>
    </source>
</evidence>
<reference evidence="1 2" key="1">
    <citation type="submission" date="2016-10" db="EMBL/GenBank/DDBJ databases">
        <authorList>
            <person name="de Groot N.N."/>
        </authorList>
    </citation>
    <scope>NUCLEOTIDE SEQUENCE [LARGE SCALE GENOMIC DNA]</scope>
    <source>
        <strain evidence="1 2">S5-249</strain>
    </source>
</reference>
<dbReference type="RefSeq" id="WP_093313167.1">
    <property type="nucleotide sequence ID" value="NZ_FOZG01000001.1"/>
</dbReference>
<dbReference type="Proteomes" id="UP000198824">
    <property type="component" value="Unassembled WGS sequence"/>
</dbReference>
<sequence length="276" mass="31765">MNDVPYLLRGITKLTTDSSILVSSSKYLNDARLRDWIAEIVLKQNGPDVPAQSEMYPLVEMIDSLRDLPRIEALFTAERAKNPALDAWFNEWFISDYDADYFRQFAPGTLGHQFHEEVIAKNFEIVIYDKPEPKSQLDYFMVRSGQTHDLEHILTGGDFAYMGELVPAWFRITNQFKHLSPELAGELSIMYMFVTLRYTVRTLLHYPDVWQTCQDAVERGMRCGHASDALFMAKYEDVFHLPLADARERLGVREAVFADTSEASARWAARPQRIVA</sequence>
<dbReference type="OrthoDB" id="5723450at2"/>
<proteinExistence type="predicted"/>
<keyword evidence="2" id="KW-1185">Reference proteome</keyword>
<keyword evidence="1" id="KW-0830">Ubiquinone</keyword>
<gene>
    <name evidence="1" type="ORF">SAMN05192580_1660</name>
</gene>
<protein>
    <submittedName>
        <fullName evidence="1">Ubiquinone biosynthesis protein Coq4</fullName>
    </submittedName>
</protein>
<name>A0A1I6KF29_9SPHN</name>
<accession>A0A1I6KF29</accession>
<dbReference type="EMBL" id="FOZG01000001">
    <property type="protein sequence ID" value="SFR89806.1"/>
    <property type="molecule type" value="Genomic_DNA"/>
</dbReference>
<dbReference type="AlphaFoldDB" id="A0A1I6KF29"/>